<sequence length="165" mass="19585">MSTAVQNNKYSQYFQQKKYNTDEMNSTSCSQSNHSSNTSLFEQDLNMYTKRIQRKNENLNKNNSNNQLSQYNNQYINTTTSISFNSEKNINLNEEKDLPDQQQQQFFSTQIFNMYSQLNKNQAQNTNDTKNISCNNNLSQYFENQEHEQELYDMEIVTGDDMFIY</sequence>
<dbReference type="AlphaFoldDB" id="A0A0V0QFR6"/>
<comment type="caution">
    <text evidence="1">The sequence shown here is derived from an EMBL/GenBank/DDBJ whole genome shotgun (WGS) entry which is preliminary data.</text>
</comment>
<name>A0A0V0QFR6_PSEPJ</name>
<dbReference type="EMBL" id="LDAU01000180">
    <property type="protein sequence ID" value="KRX01015.1"/>
    <property type="molecule type" value="Genomic_DNA"/>
</dbReference>
<evidence type="ECO:0000313" key="1">
    <source>
        <dbReference type="EMBL" id="KRX01015.1"/>
    </source>
</evidence>
<gene>
    <name evidence="1" type="ORF">PPERSA_09621</name>
</gene>
<proteinExistence type="predicted"/>
<evidence type="ECO:0000313" key="2">
    <source>
        <dbReference type="Proteomes" id="UP000054937"/>
    </source>
</evidence>
<dbReference type="InParanoid" id="A0A0V0QFR6"/>
<keyword evidence="2" id="KW-1185">Reference proteome</keyword>
<dbReference type="Proteomes" id="UP000054937">
    <property type="component" value="Unassembled WGS sequence"/>
</dbReference>
<accession>A0A0V0QFR6</accession>
<reference evidence="1 2" key="1">
    <citation type="journal article" date="2015" name="Sci. Rep.">
        <title>Genome of the facultative scuticociliatosis pathogen Pseudocohnilembus persalinus provides insight into its virulence through horizontal gene transfer.</title>
        <authorList>
            <person name="Xiong J."/>
            <person name="Wang G."/>
            <person name="Cheng J."/>
            <person name="Tian M."/>
            <person name="Pan X."/>
            <person name="Warren A."/>
            <person name="Jiang C."/>
            <person name="Yuan D."/>
            <person name="Miao W."/>
        </authorList>
    </citation>
    <scope>NUCLEOTIDE SEQUENCE [LARGE SCALE GENOMIC DNA]</scope>
    <source>
        <strain evidence="1">36N120E</strain>
    </source>
</reference>
<organism evidence="1 2">
    <name type="scientific">Pseudocohnilembus persalinus</name>
    <name type="common">Ciliate</name>
    <dbReference type="NCBI Taxonomy" id="266149"/>
    <lineage>
        <taxon>Eukaryota</taxon>
        <taxon>Sar</taxon>
        <taxon>Alveolata</taxon>
        <taxon>Ciliophora</taxon>
        <taxon>Intramacronucleata</taxon>
        <taxon>Oligohymenophorea</taxon>
        <taxon>Scuticociliatia</taxon>
        <taxon>Philasterida</taxon>
        <taxon>Pseudocohnilembidae</taxon>
        <taxon>Pseudocohnilembus</taxon>
    </lineage>
</organism>
<protein>
    <submittedName>
        <fullName evidence="1">Uncharacterized protein</fullName>
    </submittedName>
</protein>